<comment type="subcellular location">
    <subcellularLocation>
        <location evidence="2">Membrane</location>
        <topology evidence="2">Multi-pass membrane protein</topology>
    </subcellularLocation>
</comment>
<evidence type="ECO:0000256" key="3">
    <source>
        <dbReference type="ARBA" id="ARBA00012438"/>
    </source>
</evidence>
<keyword evidence="8" id="KW-0418">Kinase</keyword>
<dbReference type="RefSeq" id="WP_185677633.1">
    <property type="nucleotide sequence ID" value="NZ_JACLAX010000001.1"/>
</dbReference>
<comment type="catalytic activity">
    <reaction evidence="1">
        <text>ATP + protein L-histidine = ADP + protein N-phospho-L-histidine.</text>
        <dbReference type="EC" id="2.7.13.3"/>
    </reaction>
</comment>
<keyword evidence="5" id="KW-0808">Transferase</keyword>
<comment type="caution">
    <text evidence="15">The sequence shown here is derived from an EMBL/GenBank/DDBJ whole genome shotgun (WGS) entry which is preliminary data.</text>
</comment>
<dbReference type="InterPro" id="IPR003661">
    <property type="entry name" value="HisK_dim/P_dom"/>
</dbReference>
<evidence type="ECO:0000256" key="2">
    <source>
        <dbReference type="ARBA" id="ARBA00004141"/>
    </source>
</evidence>
<feature type="transmembrane region" description="Helical" evidence="13">
    <location>
        <begin position="81"/>
        <end position="101"/>
    </location>
</feature>
<feature type="transmembrane region" description="Helical" evidence="13">
    <location>
        <begin position="50"/>
        <end position="69"/>
    </location>
</feature>
<dbReference type="Gene3D" id="1.20.120.620">
    <property type="entry name" value="Backbone structure of the membrane domain of e. Coli histidine kinase receptor kdpd"/>
    <property type="match status" value="1"/>
</dbReference>
<keyword evidence="16" id="KW-1185">Reference proteome</keyword>
<evidence type="ECO:0000313" key="15">
    <source>
        <dbReference type="EMBL" id="MBC2667756.1"/>
    </source>
</evidence>
<evidence type="ECO:0000256" key="8">
    <source>
        <dbReference type="ARBA" id="ARBA00022777"/>
    </source>
</evidence>
<dbReference type="Pfam" id="PF13493">
    <property type="entry name" value="DUF4118"/>
    <property type="match status" value="1"/>
</dbReference>
<dbReference type="GO" id="GO:0000155">
    <property type="term" value="F:phosphorelay sensor kinase activity"/>
    <property type="evidence" value="ECO:0007669"/>
    <property type="project" value="InterPro"/>
</dbReference>
<dbReference type="CDD" id="cd00075">
    <property type="entry name" value="HATPase"/>
    <property type="match status" value="1"/>
</dbReference>
<dbReference type="Gene3D" id="3.30.565.10">
    <property type="entry name" value="Histidine kinase-like ATPase, C-terminal domain"/>
    <property type="match status" value="1"/>
</dbReference>
<evidence type="ECO:0000256" key="9">
    <source>
        <dbReference type="ARBA" id="ARBA00022840"/>
    </source>
</evidence>
<dbReference type="CDD" id="cd00082">
    <property type="entry name" value="HisKA"/>
    <property type="match status" value="1"/>
</dbReference>
<dbReference type="PRINTS" id="PR00344">
    <property type="entry name" value="BCTRLSENSOR"/>
</dbReference>
<sequence>MTRTFGSSLLALGAVGVVTAVSVGLLPVLGLASAALLFLLPVLLGAARGGLWPGLVATLAGASAYNFFLLEPRYSFRVHQLDSLVSVAVLGVVAAVTSRLATRLMAREAEANARAAASEEAARLSALLAAGPADEALGAGLAFVAARYAPVYLLDGALPAGSDAGFSSLDLSAAAWALHNGDRTGHGTETMAAADWSFIPLALRSRSDQAVLALARPSDGHPRSPAELDQLQQLALLLGACRDRASLEQVRRDRERLEQSEQLRRTFLASLAHDFRTPLTVITGQLAQLAQRDPAAADALVAAGQLERTMADLLGLARIEDGSLVVASESLDVIDSVGAACDAVALPAGITLQRAVPTDLPFVRGDPVMLHHALANLVDNAMRHAHTTVRVSAAGTAERVEIVVEDDGSGIPAADRAEVFDRFRRLAGSDRTAGSGLGLAIVKGFTEAMGGDVSIGESPLGGARFALGLPGVPEPVG</sequence>
<keyword evidence="7" id="KW-0547">Nucleotide-binding</keyword>
<proteinExistence type="predicted"/>
<evidence type="ECO:0000313" key="16">
    <source>
        <dbReference type="Proteomes" id="UP000551327"/>
    </source>
</evidence>
<dbReference type="SMART" id="SM00387">
    <property type="entry name" value="HATPase_c"/>
    <property type="match status" value="1"/>
</dbReference>
<gene>
    <name evidence="15" type="ORF">H7F53_01185</name>
</gene>
<dbReference type="InterPro" id="IPR025201">
    <property type="entry name" value="KdpD_TM"/>
</dbReference>
<dbReference type="InterPro" id="IPR003594">
    <property type="entry name" value="HATPase_dom"/>
</dbReference>
<dbReference type="SUPFAM" id="SSF47384">
    <property type="entry name" value="Homodimeric domain of signal transducing histidine kinase"/>
    <property type="match status" value="1"/>
</dbReference>
<reference evidence="15 16" key="1">
    <citation type="submission" date="2020-08" db="EMBL/GenBank/DDBJ databases">
        <title>The genome sequence of type strain Novosphingobium piscinae KCTC 42194.</title>
        <authorList>
            <person name="Liu Y."/>
        </authorList>
    </citation>
    <scope>NUCLEOTIDE SEQUENCE [LARGE SCALE GENOMIC DNA]</scope>
    <source>
        <strain evidence="15 16">KCTC 42194</strain>
    </source>
</reference>
<evidence type="ECO:0000256" key="13">
    <source>
        <dbReference type="SAM" id="Phobius"/>
    </source>
</evidence>
<dbReference type="SUPFAM" id="SSF55874">
    <property type="entry name" value="ATPase domain of HSP90 chaperone/DNA topoisomerase II/histidine kinase"/>
    <property type="match status" value="1"/>
</dbReference>
<dbReference type="InterPro" id="IPR005467">
    <property type="entry name" value="His_kinase_dom"/>
</dbReference>
<dbReference type="InterPro" id="IPR038318">
    <property type="entry name" value="KdpD_sf"/>
</dbReference>
<dbReference type="Pfam" id="PF02518">
    <property type="entry name" value="HATPase_c"/>
    <property type="match status" value="1"/>
</dbReference>
<keyword evidence="10 13" id="KW-1133">Transmembrane helix</keyword>
<keyword evidence="9" id="KW-0067">ATP-binding</keyword>
<dbReference type="EC" id="2.7.13.3" evidence="3"/>
<dbReference type="GO" id="GO:0005524">
    <property type="term" value="F:ATP binding"/>
    <property type="evidence" value="ECO:0007669"/>
    <property type="project" value="UniProtKB-KW"/>
</dbReference>
<feature type="domain" description="Histidine kinase" evidence="14">
    <location>
        <begin position="270"/>
        <end position="473"/>
    </location>
</feature>
<evidence type="ECO:0000256" key="12">
    <source>
        <dbReference type="ARBA" id="ARBA00023136"/>
    </source>
</evidence>
<dbReference type="PROSITE" id="PS50109">
    <property type="entry name" value="HIS_KIN"/>
    <property type="match status" value="1"/>
</dbReference>
<accession>A0A7X1FVK6</accession>
<evidence type="ECO:0000256" key="7">
    <source>
        <dbReference type="ARBA" id="ARBA00022741"/>
    </source>
</evidence>
<dbReference type="SMART" id="SM00388">
    <property type="entry name" value="HisKA"/>
    <property type="match status" value="1"/>
</dbReference>
<evidence type="ECO:0000256" key="11">
    <source>
        <dbReference type="ARBA" id="ARBA00023012"/>
    </source>
</evidence>
<evidence type="ECO:0000256" key="10">
    <source>
        <dbReference type="ARBA" id="ARBA00022989"/>
    </source>
</evidence>
<dbReference type="InterPro" id="IPR052023">
    <property type="entry name" value="Histidine_kinase_KdpD"/>
</dbReference>
<keyword evidence="12 13" id="KW-0472">Membrane</keyword>
<dbReference type="InterPro" id="IPR036097">
    <property type="entry name" value="HisK_dim/P_sf"/>
</dbReference>
<dbReference type="PANTHER" id="PTHR45569">
    <property type="entry name" value="SENSOR PROTEIN KDPD"/>
    <property type="match status" value="1"/>
</dbReference>
<evidence type="ECO:0000256" key="5">
    <source>
        <dbReference type="ARBA" id="ARBA00022679"/>
    </source>
</evidence>
<dbReference type="GO" id="GO:0005886">
    <property type="term" value="C:plasma membrane"/>
    <property type="evidence" value="ECO:0007669"/>
    <property type="project" value="TreeGrafter"/>
</dbReference>
<dbReference type="AlphaFoldDB" id="A0A7X1FVK6"/>
<keyword evidence="6 13" id="KW-0812">Transmembrane</keyword>
<name>A0A7X1FVK6_9SPHN</name>
<dbReference type="Gene3D" id="1.10.287.130">
    <property type="match status" value="1"/>
</dbReference>
<dbReference type="PANTHER" id="PTHR45569:SF1">
    <property type="entry name" value="SENSOR PROTEIN KDPD"/>
    <property type="match status" value="1"/>
</dbReference>
<dbReference type="Proteomes" id="UP000551327">
    <property type="component" value="Unassembled WGS sequence"/>
</dbReference>
<keyword evidence="11" id="KW-0902">Two-component regulatory system</keyword>
<evidence type="ECO:0000256" key="4">
    <source>
        <dbReference type="ARBA" id="ARBA00022553"/>
    </source>
</evidence>
<dbReference type="InterPro" id="IPR036890">
    <property type="entry name" value="HATPase_C_sf"/>
</dbReference>
<dbReference type="InterPro" id="IPR004358">
    <property type="entry name" value="Sig_transdc_His_kin-like_C"/>
</dbReference>
<feature type="transmembrane region" description="Helical" evidence="13">
    <location>
        <begin position="12"/>
        <end position="44"/>
    </location>
</feature>
<evidence type="ECO:0000259" key="14">
    <source>
        <dbReference type="PROSITE" id="PS50109"/>
    </source>
</evidence>
<evidence type="ECO:0000256" key="1">
    <source>
        <dbReference type="ARBA" id="ARBA00000085"/>
    </source>
</evidence>
<protein>
    <recommendedName>
        <fullName evidence="3">histidine kinase</fullName>
        <ecNumber evidence="3">2.7.13.3</ecNumber>
    </recommendedName>
</protein>
<dbReference type="Pfam" id="PF00512">
    <property type="entry name" value="HisKA"/>
    <property type="match status" value="1"/>
</dbReference>
<organism evidence="15 16">
    <name type="scientific">Novosphingobium piscinae</name>
    <dbReference type="NCBI Taxonomy" id="1507448"/>
    <lineage>
        <taxon>Bacteria</taxon>
        <taxon>Pseudomonadati</taxon>
        <taxon>Pseudomonadota</taxon>
        <taxon>Alphaproteobacteria</taxon>
        <taxon>Sphingomonadales</taxon>
        <taxon>Sphingomonadaceae</taxon>
        <taxon>Novosphingobium</taxon>
    </lineage>
</organism>
<dbReference type="EMBL" id="JACLAX010000001">
    <property type="protein sequence ID" value="MBC2667756.1"/>
    <property type="molecule type" value="Genomic_DNA"/>
</dbReference>
<evidence type="ECO:0000256" key="6">
    <source>
        <dbReference type="ARBA" id="ARBA00022692"/>
    </source>
</evidence>
<keyword evidence="4" id="KW-0597">Phosphoprotein</keyword>